<evidence type="ECO:0000313" key="3">
    <source>
        <dbReference type="Proteomes" id="UP000231019"/>
    </source>
</evidence>
<dbReference type="EMBL" id="PFFQ01000053">
    <property type="protein sequence ID" value="PIW15368.1"/>
    <property type="molecule type" value="Genomic_DNA"/>
</dbReference>
<dbReference type="Pfam" id="PF18423">
    <property type="entry name" value="zf_CopZ"/>
    <property type="match status" value="1"/>
</dbReference>
<dbReference type="Proteomes" id="UP000231019">
    <property type="component" value="Unassembled WGS sequence"/>
</dbReference>
<sequence>MSENCCAPVQQSQRLCPSCGQKGKGVSLLTLNAQLLPQALGRLAQEAAAYFCSTPTCPCVYFNARQTFQSADLHQRVFQKDPSPQTLACYCLELSRANFQQQGPELQQQILSLTQAGGCDCERKNPQGSCCLGNIAKLLKTRAEKI</sequence>
<evidence type="ECO:0000259" key="1">
    <source>
        <dbReference type="Pfam" id="PF18423"/>
    </source>
</evidence>
<dbReference type="InterPro" id="IPR040890">
    <property type="entry name" value="Znf_CopZ"/>
</dbReference>
<dbReference type="NCBIfam" id="NF047645">
    <property type="entry name" value="CopZ_Nterm_CC"/>
    <property type="match status" value="1"/>
</dbReference>
<name>A0A2M7G0Y0_9BACT</name>
<organism evidence="2 3">
    <name type="scientific">bacterium (Candidatus Blackallbacteria) CG17_big_fil_post_rev_8_21_14_2_50_48_46</name>
    <dbReference type="NCBI Taxonomy" id="2014261"/>
    <lineage>
        <taxon>Bacteria</taxon>
        <taxon>Candidatus Blackallbacteria</taxon>
    </lineage>
</organism>
<reference evidence="2 3" key="1">
    <citation type="submission" date="2017-09" db="EMBL/GenBank/DDBJ databases">
        <title>Depth-based differentiation of microbial function through sediment-hosted aquifers and enrichment of novel symbionts in the deep terrestrial subsurface.</title>
        <authorList>
            <person name="Probst A.J."/>
            <person name="Ladd B."/>
            <person name="Jarett J.K."/>
            <person name="Geller-Mcgrath D.E."/>
            <person name="Sieber C.M."/>
            <person name="Emerson J.B."/>
            <person name="Anantharaman K."/>
            <person name="Thomas B.C."/>
            <person name="Malmstrom R."/>
            <person name="Stieglmeier M."/>
            <person name="Klingl A."/>
            <person name="Woyke T."/>
            <person name="Ryan C.M."/>
            <person name="Banfield J.F."/>
        </authorList>
    </citation>
    <scope>NUCLEOTIDE SEQUENCE [LARGE SCALE GENOMIC DNA]</scope>
    <source>
        <strain evidence="2">CG17_big_fil_post_rev_8_21_14_2_50_48_46</strain>
    </source>
</reference>
<comment type="caution">
    <text evidence="2">The sequence shown here is derived from an EMBL/GenBank/DDBJ whole genome shotgun (WGS) entry which is preliminary data.</text>
</comment>
<gene>
    <name evidence="2" type="ORF">COW36_18300</name>
</gene>
<protein>
    <submittedName>
        <fullName evidence="2">(2Fe-2S)-binding protein</fullName>
    </submittedName>
</protein>
<accession>A0A2M7G0Y0</accession>
<evidence type="ECO:0000313" key="2">
    <source>
        <dbReference type="EMBL" id="PIW15368.1"/>
    </source>
</evidence>
<dbReference type="Gene3D" id="2.20.25.270">
    <property type="match status" value="1"/>
</dbReference>
<dbReference type="InterPro" id="IPR041854">
    <property type="entry name" value="BFD-like_2Fe2S-bd_dom_sf"/>
</dbReference>
<dbReference type="Gene3D" id="1.10.10.1100">
    <property type="entry name" value="BFD-like [2Fe-2S]-binding domain"/>
    <property type="match status" value="1"/>
</dbReference>
<dbReference type="AlphaFoldDB" id="A0A2M7G0Y0"/>
<feature type="domain" description="CopZ zinc binding" evidence="1">
    <location>
        <begin position="14"/>
        <end position="73"/>
    </location>
</feature>
<proteinExistence type="predicted"/>